<dbReference type="EMBL" id="KQ434971">
    <property type="protein sequence ID" value="KZC12726.1"/>
    <property type="molecule type" value="Genomic_DNA"/>
</dbReference>
<proteinExistence type="predicted"/>
<name>A0A154PLI9_DUFNO</name>
<dbReference type="GO" id="GO:0003676">
    <property type="term" value="F:nucleic acid binding"/>
    <property type="evidence" value="ECO:0007669"/>
    <property type="project" value="InterPro"/>
</dbReference>
<sequence>MIKRWHRTLKSALMCSPKPWTEILSTVLLGLRTSYKEDILASPAEMLYGTTLRIPGEFFINGDFAAEPPFFLEKHREFMRGLRPTPTAHHVKSRIFIPKDLHTCSHAFLRSDHVKAPLEQPYRGPYKITKRSSDTIFELDIDGTLKQINIDRLKPAYISKTDVDIASEPTQTDRVPEHQWSSTFFFFYLFLFPFRSLKAIAHYCLVLVLIRYFSLCFYCRVLRFSIFFFFYFYFCRVTLQGHRTLGVSLMFPSLPRGGGPTTTS</sequence>
<feature type="transmembrane region" description="Helical" evidence="1">
    <location>
        <begin position="209"/>
        <end position="234"/>
    </location>
</feature>
<keyword evidence="1" id="KW-0812">Transmembrane</keyword>
<keyword evidence="3" id="KW-1185">Reference proteome</keyword>
<dbReference type="AlphaFoldDB" id="A0A154PLI9"/>
<evidence type="ECO:0000313" key="3">
    <source>
        <dbReference type="Proteomes" id="UP000076502"/>
    </source>
</evidence>
<keyword evidence="1" id="KW-0472">Membrane</keyword>
<dbReference type="Proteomes" id="UP000076502">
    <property type="component" value="Unassembled WGS sequence"/>
</dbReference>
<evidence type="ECO:0000313" key="2">
    <source>
        <dbReference type="EMBL" id="KZC12726.1"/>
    </source>
</evidence>
<gene>
    <name evidence="2" type="ORF">WN55_05353</name>
</gene>
<evidence type="ECO:0000256" key="1">
    <source>
        <dbReference type="SAM" id="Phobius"/>
    </source>
</evidence>
<dbReference type="STRING" id="178035.A0A154PLI9"/>
<keyword evidence="1" id="KW-1133">Transmembrane helix</keyword>
<feature type="transmembrane region" description="Helical" evidence="1">
    <location>
        <begin position="184"/>
        <end position="203"/>
    </location>
</feature>
<dbReference type="OrthoDB" id="7695055at2759"/>
<dbReference type="InterPro" id="IPR036397">
    <property type="entry name" value="RNaseH_sf"/>
</dbReference>
<protein>
    <submittedName>
        <fullName evidence="2">Uncharacterized protein</fullName>
    </submittedName>
</protein>
<dbReference type="PANTHER" id="PTHR38681">
    <property type="entry name" value="RETROVIRUS-RELATED POL POLYPROTEIN FROM TRANSPOSON 412-LIKE PROTEIN-RELATED"/>
    <property type="match status" value="1"/>
</dbReference>
<dbReference type="Gene3D" id="3.30.420.10">
    <property type="entry name" value="Ribonuclease H-like superfamily/Ribonuclease H"/>
    <property type="match status" value="1"/>
</dbReference>
<reference evidence="2 3" key="1">
    <citation type="submission" date="2015-07" db="EMBL/GenBank/DDBJ databases">
        <title>The genome of Dufourea novaeangliae.</title>
        <authorList>
            <person name="Pan H."/>
            <person name="Kapheim K."/>
        </authorList>
    </citation>
    <scope>NUCLEOTIDE SEQUENCE [LARGE SCALE GENOMIC DNA]</scope>
    <source>
        <strain evidence="2">0120121106</strain>
        <tissue evidence="2">Whole body</tissue>
    </source>
</reference>
<organism evidence="2 3">
    <name type="scientific">Dufourea novaeangliae</name>
    <name type="common">Sweat bee</name>
    <dbReference type="NCBI Taxonomy" id="178035"/>
    <lineage>
        <taxon>Eukaryota</taxon>
        <taxon>Metazoa</taxon>
        <taxon>Ecdysozoa</taxon>
        <taxon>Arthropoda</taxon>
        <taxon>Hexapoda</taxon>
        <taxon>Insecta</taxon>
        <taxon>Pterygota</taxon>
        <taxon>Neoptera</taxon>
        <taxon>Endopterygota</taxon>
        <taxon>Hymenoptera</taxon>
        <taxon>Apocrita</taxon>
        <taxon>Aculeata</taxon>
        <taxon>Apoidea</taxon>
        <taxon>Anthophila</taxon>
        <taxon>Halictidae</taxon>
        <taxon>Rophitinae</taxon>
        <taxon>Dufourea</taxon>
    </lineage>
</organism>
<dbReference type="PANTHER" id="PTHR38681:SF1">
    <property type="entry name" value="RETROVIRUS-RELATED POL POLYPROTEIN FROM TRANSPOSON 412-LIKE PROTEIN"/>
    <property type="match status" value="1"/>
</dbReference>
<accession>A0A154PLI9</accession>